<keyword evidence="2 3" id="KW-0413">Isomerase</keyword>
<dbReference type="STRING" id="572547.Amico_1171"/>
<reference evidence="7 8" key="1">
    <citation type="journal article" date="2010" name="Stand. Genomic Sci.">
        <title>Complete genome sequence of Aminobacterium colombiense type strain (ALA-1).</title>
        <authorList>
            <person name="Chertkov O."/>
            <person name="Sikorski J."/>
            <person name="Brambilla E."/>
            <person name="Lapidus A."/>
            <person name="Copeland A."/>
            <person name="Glavina Del Rio T."/>
            <person name="Nolan M."/>
            <person name="Lucas S."/>
            <person name="Tice H."/>
            <person name="Cheng J.F."/>
            <person name="Han C."/>
            <person name="Detter J.C."/>
            <person name="Bruce D."/>
            <person name="Tapia R."/>
            <person name="Goodwin L."/>
            <person name="Pitluck S."/>
            <person name="Liolios K."/>
            <person name="Ivanova N."/>
            <person name="Mavromatis K."/>
            <person name="Ovchinnikova G."/>
            <person name="Pati A."/>
            <person name="Chen A."/>
            <person name="Palaniappan K."/>
            <person name="Land M."/>
            <person name="Hauser L."/>
            <person name="Chang Y.J."/>
            <person name="Jeffries C.D."/>
            <person name="Spring S."/>
            <person name="Rohde M."/>
            <person name="Goker M."/>
            <person name="Bristow J."/>
            <person name="Eisen J.A."/>
            <person name="Markowitz V."/>
            <person name="Hugenholtz P."/>
            <person name="Kyrpides N.C."/>
            <person name="Klenk H.P."/>
        </authorList>
    </citation>
    <scope>NUCLEOTIDE SEQUENCE [LARGE SCALE GENOMIC DNA]</scope>
    <source>
        <strain evidence="8">DSM 12261 / ALA-1</strain>
    </source>
</reference>
<evidence type="ECO:0000256" key="2">
    <source>
        <dbReference type="ARBA" id="ARBA00023235"/>
    </source>
</evidence>
<dbReference type="EC" id="5.4.99.18" evidence="3 4"/>
<feature type="binding site" evidence="3 5">
    <location>
        <position position="18"/>
    </location>
    <ligand>
        <name>substrate</name>
    </ligand>
</feature>
<evidence type="ECO:0000313" key="7">
    <source>
        <dbReference type="EMBL" id="ADE57294.1"/>
    </source>
</evidence>
<feature type="binding site" evidence="3 5">
    <location>
        <position position="15"/>
    </location>
    <ligand>
        <name>substrate</name>
    </ligand>
</feature>
<dbReference type="GO" id="GO:0034023">
    <property type="term" value="F:5-(carboxyamino)imidazole ribonucleotide mutase activity"/>
    <property type="evidence" value="ECO:0007669"/>
    <property type="project" value="UniProtKB-UniRule"/>
</dbReference>
<dbReference type="KEGG" id="aco:Amico_1171"/>
<evidence type="ECO:0000259" key="6">
    <source>
        <dbReference type="SMART" id="SM01001"/>
    </source>
</evidence>
<dbReference type="PIRSF" id="PIRSF001338">
    <property type="entry name" value="AIR_carboxylase"/>
    <property type="match status" value="1"/>
</dbReference>
<evidence type="ECO:0000256" key="5">
    <source>
        <dbReference type="PIRSR" id="PIRSR001338-1"/>
    </source>
</evidence>
<dbReference type="SMART" id="SM01001">
    <property type="entry name" value="AIRC"/>
    <property type="match status" value="1"/>
</dbReference>
<evidence type="ECO:0000256" key="3">
    <source>
        <dbReference type="HAMAP-Rule" id="MF_01929"/>
    </source>
</evidence>
<dbReference type="SUPFAM" id="SSF52255">
    <property type="entry name" value="N5-CAIR mutase (phosphoribosylaminoimidazole carboxylase, PurE)"/>
    <property type="match status" value="1"/>
</dbReference>
<evidence type="ECO:0000313" key="8">
    <source>
        <dbReference type="Proteomes" id="UP000002366"/>
    </source>
</evidence>
<protein>
    <recommendedName>
        <fullName evidence="3 4">N5-carboxyaminoimidazole ribonucleotide mutase</fullName>
        <shortName evidence="3 4">N5-CAIR mutase</shortName>
        <ecNumber evidence="3 4">5.4.99.18</ecNumber>
    </recommendedName>
    <alternativeName>
        <fullName evidence="3">5-(carboxyamino)imidazole ribonucleotide mutase</fullName>
    </alternativeName>
</protein>
<gene>
    <name evidence="3" type="primary">purE</name>
    <name evidence="7" type="ordered locus">Amico_1171</name>
</gene>
<proteinExistence type="inferred from homology"/>
<evidence type="ECO:0000256" key="4">
    <source>
        <dbReference type="PIRNR" id="PIRNR001338"/>
    </source>
</evidence>
<dbReference type="EMBL" id="CP001997">
    <property type="protein sequence ID" value="ADE57294.1"/>
    <property type="molecule type" value="Genomic_DNA"/>
</dbReference>
<dbReference type="AlphaFoldDB" id="D5EFG2"/>
<feature type="binding site" evidence="3 5">
    <location>
        <position position="45"/>
    </location>
    <ligand>
        <name>substrate</name>
    </ligand>
</feature>
<dbReference type="Proteomes" id="UP000002366">
    <property type="component" value="Chromosome"/>
</dbReference>
<comment type="function">
    <text evidence="3 4">Catalyzes the conversion of N5-carboxyaminoimidazole ribonucleotide (N5-CAIR) to 4-carboxy-5-aminoimidazole ribonucleotide (CAIR).</text>
</comment>
<dbReference type="OrthoDB" id="9791908at2"/>
<comment type="pathway">
    <text evidence="3 4">Purine metabolism; IMP biosynthesis via de novo pathway; 5-amino-1-(5-phospho-D-ribosyl)imidazole-4-carboxylate from 5-amino-1-(5-phospho-D-ribosyl)imidazole (N5-CAIR route): step 2/2.</text>
</comment>
<dbReference type="HOGENOM" id="CLU_094982_2_0_0"/>
<dbReference type="HAMAP" id="MF_01929">
    <property type="entry name" value="PurE_classI"/>
    <property type="match status" value="1"/>
</dbReference>
<keyword evidence="8" id="KW-1185">Reference proteome</keyword>
<comment type="similarity">
    <text evidence="3">Belongs to the AIR carboxylase family. Class I subfamily.</text>
</comment>
<accession>D5EFG2</accession>
<comment type="catalytic activity">
    <reaction evidence="3 4">
        <text>5-carboxyamino-1-(5-phospho-D-ribosyl)imidazole + H(+) = 5-amino-1-(5-phospho-D-ribosyl)imidazole-4-carboxylate</text>
        <dbReference type="Rhea" id="RHEA:13193"/>
        <dbReference type="ChEBI" id="CHEBI:15378"/>
        <dbReference type="ChEBI" id="CHEBI:58730"/>
        <dbReference type="ChEBI" id="CHEBI:77657"/>
        <dbReference type="EC" id="5.4.99.18"/>
    </reaction>
</comment>
<dbReference type="Gene3D" id="3.40.50.1970">
    <property type="match status" value="1"/>
</dbReference>
<dbReference type="InterPro" id="IPR000031">
    <property type="entry name" value="PurE_dom"/>
</dbReference>
<dbReference type="RefSeq" id="WP_013048557.1">
    <property type="nucleotide sequence ID" value="NC_014011.1"/>
</dbReference>
<dbReference type="NCBIfam" id="TIGR01162">
    <property type="entry name" value="purE"/>
    <property type="match status" value="1"/>
</dbReference>
<dbReference type="PANTHER" id="PTHR23046">
    <property type="entry name" value="PHOSPHORIBOSYLAMINOIMIDAZOLE CARBOXYLASE CATALYTIC SUBUNIT"/>
    <property type="match status" value="1"/>
</dbReference>
<dbReference type="GO" id="GO:0006189">
    <property type="term" value="P:'de novo' IMP biosynthetic process"/>
    <property type="evidence" value="ECO:0007669"/>
    <property type="project" value="UniProtKB-UniRule"/>
</dbReference>
<dbReference type="UniPathway" id="UPA00074">
    <property type="reaction ID" value="UER00943"/>
</dbReference>
<dbReference type="InterPro" id="IPR033747">
    <property type="entry name" value="PurE_ClassI"/>
</dbReference>
<dbReference type="Pfam" id="PF00731">
    <property type="entry name" value="AIRC"/>
    <property type="match status" value="1"/>
</dbReference>
<keyword evidence="1 3" id="KW-0658">Purine biosynthesis</keyword>
<feature type="domain" description="PurE" evidence="6">
    <location>
        <begin position="7"/>
        <end position="156"/>
    </location>
</feature>
<name>D5EFG2_AMICL</name>
<keyword evidence="7" id="KW-0456">Lyase</keyword>
<organism evidence="7 8">
    <name type="scientific">Aminobacterium colombiense (strain DSM 12261 / ALA-1)</name>
    <dbReference type="NCBI Taxonomy" id="572547"/>
    <lineage>
        <taxon>Bacteria</taxon>
        <taxon>Thermotogati</taxon>
        <taxon>Synergistota</taxon>
        <taxon>Synergistia</taxon>
        <taxon>Synergistales</taxon>
        <taxon>Aminobacteriaceae</taxon>
        <taxon>Aminobacterium</taxon>
    </lineage>
</organism>
<evidence type="ECO:0000256" key="1">
    <source>
        <dbReference type="ARBA" id="ARBA00022755"/>
    </source>
</evidence>
<dbReference type="InterPro" id="IPR024694">
    <property type="entry name" value="PurE_prokaryotes"/>
</dbReference>
<dbReference type="PANTHER" id="PTHR23046:SF2">
    <property type="entry name" value="PHOSPHORIBOSYLAMINOIMIDAZOLE CARBOXYLASE"/>
    <property type="match status" value="1"/>
</dbReference>
<sequence>MSEEKTPQIGIVLGSKSDLPAAHKAAEILNQFNVPFEVTIASAHRTPEDAAQYAALAEDRGLEVIIAIAGLSAALPGVLAAHTLLPVIGVPVSAGTLGGLDALLSIAQMPPGVPVASTGIDGSKNASLLALRILARKNEEIRKQLTLFREEEAQKIQQGRETIVDLPNAPAEAFLMFRPLS</sequence>
<dbReference type="GO" id="GO:0016829">
    <property type="term" value="F:lyase activity"/>
    <property type="evidence" value="ECO:0007669"/>
    <property type="project" value="UniProtKB-KW"/>
</dbReference>
<dbReference type="eggNOG" id="COG0041">
    <property type="taxonomic scope" value="Bacteria"/>
</dbReference>